<dbReference type="Pfam" id="PF14042">
    <property type="entry name" value="DUF4247"/>
    <property type="match status" value="1"/>
</dbReference>
<evidence type="ECO:0000256" key="2">
    <source>
        <dbReference type="SAM" id="Phobius"/>
    </source>
</evidence>
<feature type="region of interest" description="Disordered" evidence="1">
    <location>
        <begin position="1"/>
        <end position="31"/>
    </location>
</feature>
<reference evidence="3 4" key="1">
    <citation type="submission" date="2018-11" db="EMBL/GenBank/DDBJ databases">
        <title>Sequencing the genomes of 1000 actinobacteria strains.</title>
        <authorList>
            <person name="Klenk H.-P."/>
        </authorList>
    </citation>
    <scope>NUCLEOTIDE SEQUENCE [LARGE SCALE GENOMIC DNA]</scope>
    <source>
        <strain evidence="3 4">DSM 43634</strain>
    </source>
</reference>
<evidence type="ECO:0000313" key="4">
    <source>
        <dbReference type="Proteomes" id="UP000271683"/>
    </source>
</evidence>
<proteinExistence type="predicted"/>
<gene>
    <name evidence="3" type="ORF">EDD30_7167</name>
</gene>
<evidence type="ECO:0000256" key="1">
    <source>
        <dbReference type="SAM" id="MobiDB-lite"/>
    </source>
</evidence>
<organism evidence="3 4">
    <name type="scientific">Couchioplanes caeruleus</name>
    <dbReference type="NCBI Taxonomy" id="56438"/>
    <lineage>
        <taxon>Bacteria</taxon>
        <taxon>Bacillati</taxon>
        <taxon>Actinomycetota</taxon>
        <taxon>Actinomycetes</taxon>
        <taxon>Micromonosporales</taxon>
        <taxon>Micromonosporaceae</taxon>
        <taxon>Couchioplanes</taxon>
    </lineage>
</organism>
<protein>
    <submittedName>
        <fullName evidence="3">Uncharacterized protein DUF4247</fullName>
    </submittedName>
</protein>
<feature type="transmembrane region" description="Helical" evidence="2">
    <location>
        <begin position="39"/>
        <end position="59"/>
    </location>
</feature>
<sequence length="160" mass="17066">MRKRWRAVPERSDGAGADGPEGPTDSGGRAARRTLRGRGLAGGAVLFLVVGLVLAVLPLPVNDLSPGDYVAKSYPRSPADDIGGDAVAYTSPLPPTDVAATITKFWLPGRGCADAEGVYLRYAEDTVVIRRGRQGSLILVEKSATAYPRYVKHVAGYWDR</sequence>
<accession>A0A3N1GV46</accession>
<name>A0A3N1GV46_9ACTN</name>
<dbReference type="Proteomes" id="UP000271683">
    <property type="component" value="Unassembled WGS sequence"/>
</dbReference>
<keyword evidence="2" id="KW-0472">Membrane</keyword>
<dbReference type="AlphaFoldDB" id="A0A3N1GV46"/>
<dbReference type="InterPro" id="IPR025341">
    <property type="entry name" value="DUF4247"/>
</dbReference>
<comment type="caution">
    <text evidence="3">The sequence shown here is derived from an EMBL/GenBank/DDBJ whole genome shotgun (WGS) entry which is preliminary data.</text>
</comment>
<keyword evidence="2" id="KW-1133">Transmembrane helix</keyword>
<dbReference type="EMBL" id="RJKL01000001">
    <property type="protein sequence ID" value="ROP34097.1"/>
    <property type="molecule type" value="Genomic_DNA"/>
</dbReference>
<keyword evidence="2" id="KW-0812">Transmembrane</keyword>
<evidence type="ECO:0000313" key="3">
    <source>
        <dbReference type="EMBL" id="ROP34097.1"/>
    </source>
</evidence>